<reference evidence="1 2" key="1">
    <citation type="submission" date="2019-07" db="EMBL/GenBank/DDBJ databases">
        <title>Whole genome shotgun sequence of Clostridium butyricum NBRC 3858.</title>
        <authorList>
            <person name="Hosoyama A."/>
            <person name="Uohara A."/>
            <person name="Ohji S."/>
            <person name="Ichikawa N."/>
        </authorList>
    </citation>
    <scope>NUCLEOTIDE SEQUENCE [LARGE SCALE GENOMIC DNA]</scope>
    <source>
        <strain evidence="1 2">NBRC 3858</strain>
    </source>
</reference>
<dbReference type="InterPro" id="IPR029063">
    <property type="entry name" value="SAM-dependent_MTases_sf"/>
</dbReference>
<dbReference type="Gene3D" id="3.40.50.150">
    <property type="entry name" value="Vaccinia Virus protein VP39"/>
    <property type="match status" value="1"/>
</dbReference>
<comment type="caution">
    <text evidence="1">The sequence shown here is derived from an EMBL/GenBank/DDBJ whole genome shotgun (WGS) entry which is preliminary data.</text>
</comment>
<evidence type="ECO:0000313" key="2">
    <source>
        <dbReference type="Proteomes" id="UP000321089"/>
    </source>
</evidence>
<evidence type="ECO:0000313" key="1">
    <source>
        <dbReference type="EMBL" id="GEQ23514.1"/>
    </source>
</evidence>
<dbReference type="RefSeq" id="WP_171781643.1">
    <property type="nucleotide sequence ID" value="NZ_BKBC01000135.1"/>
</dbReference>
<protein>
    <submittedName>
        <fullName evidence="1">Uncharacterized protein</fullName>
    </submittedName>
</protein>
<dbReference type="EMBL" id="BKBC01000135">
    <property type="protein sequence ID" value="GEQ23514.1"/>
    <property type="molecule type" value="Genomic_DNA"/>
</dbReference>
<organism evidence="1 2">
    <name type="scientific">Clostridium butyricum</name>
    <dbReference type="NCBI Taxonomy" id="1492"/>
    <lineage>
        <taxon>Bacteria</taxon>
        <taxon>Bacillati</taxon>
        <taxon>Bacillota</taxon>
        <taxon>Clostridia</taxon>
        <taxon>Eubacteriales</taxon>
        <taxon>Clostridiaceae</taxon>
        <taxon>Clostridium</taxon>
    </lineage>
</organism>
<accession>A0A512TTA5</accession>
<name>A0A512TTA5_CLOBU</name>
<sequence length="196" mass="23179">MTNIFTIYENNVKEAIVNKAQNKTILEYQDLIEDCFVKMYKCLKPNRWITIEFHNSQNSVWNAIQESLQKAGFIIADVRTLDKEKGTTKQMAYTMSVKQDLVISAYKPKEILKRQILEHSGTDETVWDFIREHLDKLPIVVTKDEKIEIVRERQAFLLFDRMVAYHIINGMDCQHFLIQLLFGHIRKSIFNRCHII</sequence>
<dbReference type="Proteomes" id="UP000321089">
    <property type="component" value="Unassembled WGS sequence"/>
</dbReference>
<proteinExistence type="predicted"/>
<gene>
    <name evidence="1" type="ORF">CBU02nite_40200</name>
</gene>
<dbReference type="SUPFAM" id="SSF53335">
    <property type="entry name" value="S-adenosyl-L-methionine-dependent methyltransferases"/>
    <property type="match status" value="1"/>
</dbReference>
<dbReference type="AlphaFoldDB" id="A0A512TTA5"/>